<accession>A0A016SQV7</accession>
<name>A0A016SQV7_9BILA</name>
<evidence type="ECO:0000256" key="1">
    <source>
        <dbReference type="SAM" id="SignalP"/>
    </source>
</evidence>
<protein>
    <submittedName>
        <fullName evidence="2">Uncharacterized protein</fullName>
    </submittedName>
</protein>
<evidence type="ECO:0000313" key="3">
    <source>
        <dbReference type="Proteomes" id="UP000024635"/>
    </source>
</evidence>
<keyword evidence="1" id="KW-0732">Signal</keyword>
<sequence length="109" mass="11495">MSSPMAVIFIALAICHIGKSASSSDREVKDFLGKVFDASNKENINRVFTVQTKDDELILESTDAKAARSADGDPGNTVQITVGSTGDKPALHTITNGGNSIEVKSKAGW</sequence>
<evidence type="ECO:0000313" key="2">
    <source>
        <dbReference type="EMBL" id="EYB92950.1"/>
    </source>
</evidence>
<feature type="signal peptide" evidence="1">
    <location>
        <begin position="1"/>
        <end position="20"/>
    </location>
</feature>
<feature type="chain" id="PRO_5001489852" evidence="1">
    <location>
        <begin position="21"/>
        <end position="109"/>
    </location>
</feature>
<dbReference type="OrthoDB" id="5835031at2759"/>
<comment type="caution">
    <text evidence="2">The sequence shown here is derived from an EMBL/GenBank/DDBJ whole genome shotgun (WGS) entry which is preliminary data.</text>
</comment>
<gene>
    <name evidence="2" type="primary">Acey_s0188.g1153</name>
    <name evidence="2" type="ORF">Y032_0188g1153</name>
</gene>
<keyword evidence="3" id="KW-1185">Reference proteome</keyword>
<reference evidence="3" key="1">
    <citation type="journal article" date="2015" name="Nat. Genet.">
        <title>The genome and transcriptome of the zoonotic hookworm Ancylostoma ceylanicum identify infection-specific gene families.</title>
        <authorList>
            <person name="Schwarz E.M."/>
            <person name="Hu Y."/>
            <person name="Antoshechkin I."/>
            <person name="Miller M.M."/>
            <person name="Sternberg P.W."/>
            <person name="Aroian R.V."/>
        </authorList>
    </citation>
    <scope>NUCLEOTIDE SEQUENCE</scope>
    <source>
        <strain evidence="3">HY135</strain>
    </source>
</reference>
<dbReference type="Proteomes" id="UP000024635">
    <property type="component" value="Unassembled WGS sequence"/>
</dbReference>
<organism evidence="2 3">
    <name type="scientific">Ancylostoma ceylanicum</name>
    <dbReference type="NCBI Taxonomy" id="53326"/>
    <lineage>
        <taxon>Eukaryota</taxon>
        <taxon>Metazoa</taxon>
        <taxon>Ecdysozoa</taxon>
        <taxon>Nematoda</taxon>
        <taxon>Chromadorea</taxon>
        <taxon>Rhabditida</taxon>
        <taxon>Rhabditina</taxon>
        <taxon>Rhabditomorpha</taxon>
        <taxon>Strongyloidea</taxon>
        <taxon>Ancylostomatidae</taxon>
        <taxon>Ancylostomatinae</taxon>
        <taxon>Ancylostoma</taxon>
    </lineage>
</organism>
<dbReference type="EMBL" id="JARK01001524">
    <property type="protein sequence ID" value="EYB92950.1"/>
    <property type="molecule type" value="Genomic_DNA"/>
</dbReference>
<proteinExistence type="predicted"/>
<dbReference type="AlphaFoldDB" id="A0A016SQV7"/>